<proteinExistence type="predicted"/>
<name>A0ABU1FNK2_9MICO</name>
<dbReference type="RefSeq" id="WP_310521630.1">
    <property type="nucleotide sequence ID" value="NZ_BAABBS010000003.1"/>
</dbReference>
<evidence type="ECO:0000313" key="2">
    <source>
        <dbReference type="Proteomes" id="UP001260072"/>
    </source>
</evidence>
<reference evidence="2" key="1">
    <citation type="submission" date="2023-07" db="EMBL/GenBank/DDBJ databases">
        <title>Description of three actinobacteria isolated from air of manufacturing shop in a pharmaceutical factory.</title>
        <authorList>
            <person name="Zhang D.-F."/>
        </authorList>
    </citation>
    <scope>NUCLEOTIDE SEQUENCE [LARGE SCALE GENOMIC DNA]</scope>
    <source>
        <strain evidence="2">CCTCC AB 2011122</strain>
    </source>
</reference>
<accession>A0ABU1FNK2</accession>
<dbReference type="SUPFAM" id="SSF53756">
    <property type="entry name" value="UDP-Glycosyltransferase/glycogen phosphorylase"/>
    <property type="match status" value="1"/>
</dbReference>
<gene>
    <name evidence="1" type="ORF">RH861_14790</name>
</gene>
<comment type="caution">
    <text evidence="1">The sequence shown here is derived from an EMBL/GenBank/DDBJ whole genome shotgun (WGS) entry which is preliminary data.</text>
</comment>
<sequence length="392" mass="43729">MSPSTLQRRLVALIPDAVQMRLRPQLFGFTAADIPAPIVAPQGRVRLLIAPANFAGQGFEWARAAERITGVGATNLSYRNPGEFAFPTDYEVPTAVFAKSRTWQRRQVRAVERGFTHVIIEAERPIFGRRYDEDVTREVAVLRRAGIRVAMLCHGSDIRLPSRHRTHEPDSPFVEGGYAETDRLEEQATRHRALLDRIGSTVLVSTPDLLLDVPEGVWLPVVVGERWRERPAAPVLERDRPLVVHVPSRAGLKGSDLIEDTMRALDADGVVTYERHEGVIAERMPELYGRADIVLDQFSLGIYGVATCEALSTGRVVVSHVSDQVRDHVRRATGRELPVVESRAADLDRVIRGIVADRERYRSIAADGPDFVREVHDGRRSAEVLATAFLDH</sequence>
<evidence type="ECO:0000313" key="1">
    <source>
        <dbReference type="EMBL" id="MDR5693339.1"/>
    </source>
</evidence>
<dbReference type="Proteomes" id="UP001260072">
    <property type="component" value="Unassembled WGS sequence"/>
</dbReference>
<protein>
    <submittedName>
        <fullName evidence="1">Uncharacterized protein</fullName>
    </submittedName>
</protein>
<organism evidence="1 2">
    <name type="scientific">Agromyces indicus</name>
    <dbReference type="NCBI Taxonomy" id="758919"/>
    <lineage>
        <taxon>Bacteria</taxon>
        <taxon>Bacillati</taxon>
        <taxon>Actinomycetota</taxon>
        <taxon>Actinomycetes</taxon>
        <taxon>Micrococcales</taxon>
        <taxon>Microbacteriaceae</taxon>
        <taxon>Agromyces</taxon>
    </lineage>
</organism>
<keyword evidence="2" id="KW-1185">Reference proteome</keyword>
<dbReference type="Gene3D" id="3.40.50.2000">
    <property type="entry name" value="Glycogen Phosphorylase B"/>
    <property type="match status" value="1"/>
</dbReference>
<dbReference type="EMBL" id="JAVKGS010000004">
    <property type="protein sequence ID" value="MDR5693339.1"/>
    <property type="molecule type" value="Genomic_DNA"/>
</dbReference>